<keyword evidence="3" id="KW-1185">Reference proteome</keyword>
<accession>N1PJ55</accession>
<evidence type="ECO:0000313" key="2">
    <source>
        <dbReference type="EMBL" id="EME42613.1"/>
    </source>
</evidence>
<sequence>MENNVPLDPAVFQSRSRSPRTSDRDAGPSTQPNVRPRQSRSRADSISPPRGYIPPQRDHTPPPPTTQIPDAPAWLQERQAIVDGYVAALAQRRNDSNFPMRLLVDNAAIMTKQLLAQRDWLNRNARLRLSLPSWMVQETAEAQDHLLRRMSYTGWVNRGAEIRPQEWRNGVCLSGPGNVARQQALRRRQDVSPFEQF</sequence>
<name>N1PJ55_DOTSN</name>
<proteinExistence type="predicted"/>
<gene>
    <name evidence="2" type="ORF">DOTSEDRAFT_54929</name>
</gene>
<reference evidence="2 3" key="2">
    <citation type="journal article" date="2012" name="PLoS Pathog.">
        <title>Diverse lifestyles and strategies of plant pathogenesis encoded in the genomes of eighteen Dothideomycetes fungi.</title>
        <authorList>
            <person name="Ohm R.A."/>
            <person name="Feau N."/>
            <person name="Henrissat B."/>
            <person name="Schoch C.L."/>
            <person name="Horwitz B.A."/>
            <person name="Barry K.W."/>
            <person name="Condon B.J."/>
            <person name="Copeland A.C."/>
            <person name="Dhillon B."/>
            <person name="Glaser F."/>
            <person name="Hesse C.N."/>
            <person name="Kosti I."/>
            <person name="LaButti K."/>
            <person name="Lindquist E.A."/>
            <person name="Lucas S."/>
            <person name="Salamov A.A."/>
            <person name="Bradshaw R.E."/>
            <person name="Ciuffetti L."/>
            <person name="Hamelin R.C."/>
            <person name="Kema G.H.J."/>
            <person name="Lawrence C."/>
            <person name="Scott J.A."/>
            <person name="Spatafora J.W."/>
            <person name="Turgeon B.G."/>
            <person name="de Wit P.J.G.M."/>
            <person name="Zhong S."/>
            <person name="Goodwin S.B."/>
            <person name="Grigoriev I.V."/>
        </authorList>
    </citation>
    <scope>NUCLEOTIDE SEQUENCE [LARGE SCALE GENOMIC DNA]</scope>
    <source>
        <strain evidence="3">NZE10 / CBS 128990</strain>
    </source>
</reference>
<evidence type="ECO:0000256" key="1">
    <source>
        <dbReference type="SAM" id="MobiDB-lite"/>
    </source>
</evidence>
<dbReference type="AlphaFoldDB" id="N1PJ55"/>
<dbReference type="HOGENOM" id="CLU_1384138_0_0_1"/>
<feature type="region of interest" description="Disordered" evidence="1">
    <location>
        <begin position="1"/>
        <end position="70"/>
    </location>
</feature>
<organism evidence="2 3">
    <name type="scientific">Dothistroma septosporum (strain NZE10 / CBS 128990)</name>
    <name type="common">Red band needle blight fungus</name>
    <name type="synonym">Mycosphaerella pini</name>
    <dbReference type="NCBI Taxonomy" id="675120"/>
    <lineage>
        <taxon>Eukaryota</taxon>
        <taxon>Fungi</taxon>
        <taxon>Dikarya</taxon>
        <taxon>Ascomycota</taxon>
        <taxon>Pezizomycotina</taxon>
        <taxon>Dothideomycetes</taxon>
        <taxon>Dothideomycetidae</taxon>
        <taxon>Mycosphaerellales</taxon>
        <taxon>Mycosphaerellaceae</taxon>
        <taxon>Dothistroma</taxon>
    </lineage>
</organism>
<dbReference type="EMBL" id="KB446541">
    <property type="protein sequence ID" value="EME42613.1"/>
    <property type="molecule type" value="Genomic_DNA"/>
</dbReference>
<reference evidence="3" key="1">
    <citation type="journal article" date="2012" name="PLoS Genet.">
        <title>The genomes of the fungal plant pathogens Cladosporium fulvum and Dothistroma septosporum reveal adaptation to different hosts and lifestyles but also signatures of common ancestry.</title>
        <authorList>
            <person name="de Wit P.J.G.M."/>
            <person name="van der Burgt A."/>
            <person name="Oekmen B."/>
            <person name="Stergiopoulos I."/>
            <person name="Abd-Elsalam K.A."/>
            <person name="Aerts A.L."/>
            <person name="Bahkali A.H."/>
            <person name="Beenen H.G."/>
            <person name="Chettri P."/>
            <person name="Cox M.P."/>
            <person name="Datema E."/>
            <person name="de Vries R.P."/>
            <person name="Dhillon B."/>
            <person name="Ganley A.R."/>
            <person name="Griffiths S.A."/>
            <person name="Guo Y."/>
            <person name="Hamelin R.C."/>
            <person name="Henrissat B."/>
            <person name="Kabir M.S."/>
            <person name="Jashni M.K."/>
            <person name="Kema G."/>
            <person name="Klaubauf S."/>
            <person name="Lapidus A."/>
            <person name="Levasseur A."/>
            <person name="Lindquist E."/>
            <person name="Mehrabi R."/>
            <person name="Ohm R.A."/>
            <person name="Owen T.J."/>
            <person name="Salamov A."/>
            <person name="Schwelm A."/>
            <person name="Schijlen E."/>
            <person name="Sun H."/>
            <person name="van den Burg H.A."/>
            <person name="van Ham R.C.H.J."/>
            <person name="Zhang S."/>
            <person name="Goodwin S.B."/>
            <person name="Grigoriev I.V."/>
            <person name="Collemare J."/>
            <person name="Bradshaw R.E."/>
        </authorList>
    </citation>
    <scope>NUCLEOTIDE SEQUENCE [LARGE SCALE GENOMIC DNA]</scope>
    <source>
        <strain evidence="3">NZE10 / CBS 128990</strain>
    </source>
</reference>
<protein>
    <submittedName>
        <fullName evidence="2">Uncharacterized protein</fullName>
    </submittedName>
</protein>
<dbReference type="Proteomes" id="UP000016933">
    <property type="component" value="Unassembled WGS sequence"/>
</dbReference>
<evidence type="ECO:0000313" key="3">
    <source>
        <dbReference type="Proteomes" id="UP000016933"/>
    </source>
</evidence>